<evidence type="ECO:0000313" key="1">
    <source>
        <dbReference type="EMBL" id="HIT17628.1"/>
    </source>
</evidence>
<dbReference type="Proteomes" id="UP000886893">
    <property type="component" value="Unassembled WGS sequence"/>
</dbReference>
<protein>
    <submittedName>
        <fullName evidence="1">HAD-IA family hydrolase</fullName>
    </submittedName>
</protein>
<name>A0A9D1GA86_9FIRM</name>
<evidence type="ECO:0000313" key="2">
    <source>
        <dbReference type="Proteomes" id="UP000886893"/>
    </source>
</evidence>
<dbReference type="EMBL" id="DVKI01000141">
    <property type="protein sequence ID" value="HIT17628.1"/>
    <property type="molecule type" value="Genomic_DNA"/>
</dbReference>
<reference evidence="1" key="2">
    <citation type="journal article" date="2021" name="PeerJ">
        <title>Extensive microbial diversity within the chicken gut microbiome revealed by metagenomics and culture.</title>
        <authorList>
            <person name="Gilroy R."/>
            <person name="Ravi A."/>
            <person name="Getino M."/>
            <person name="Pursley I."/>
            <person name="Horton D.L."/>
            <person name="Alikhan N.F."/>
            <person name="Baker D."/>
            <person name="Gharbi K."/>
            <person name="Hall N."/>
            <person name="Watson M."/>
            <person name="Adriaenssens E.M."/>
            <person name="Foster-Nyarko E."/>
            <person name="Jarju S."/>
            <person name="Secka A."/>
            <person name="Antonio M."/>
            <person name="Oren A."/>
            <person name="Chaudhuri R.R."/>
            <person name="La Ragione R."/>
            <person name="Hildebrand F."/>
            <person name="Pallen M.J."/>
        </authorList>
    </citation>
    <scope>NUCLEOTIDE SEQUENCE</scope>
    <source>
        <strain evidence="1">14508</strain>
    </source>
</reference>
<dbReference type="PANTHER" id="PTHR43434">
    <property type="entry name" value="PHOSPHOGLYCOLATE PHOSPHATASE"/>
    <property type="match status" value="1"/>
</dbReference>
<dbReference type="Gene3D" id="1.10.150.240">
    <property type="entry name" value="Putative phosphatase, domain 2"/>
    <property type="match status" value="1"/>
</dbReference>
<dbReference type="Gene3D" id="3.40.50.1000">
    <property type="entry name" value="HAD superfamily/HAD-like"/>
    <property type="match status" value="1"/>
</dbReference>
<dbReference type="GO" id="GO:0006281">
    <property type="term" value="P:DNA repair"/>
    <property type="evidence" value="ECO:0007669"/>
    <property type="project" value="TreeGrafter"/>
</dbReference>
<organism evidence="1 2">
    <name type="scientific">Candidatus Caccosoma faecigallinarum</name>
    <dbReference type="NCBI Taxonomy" id="2840720"/>
    <lineage>
        <taxon>Bacteria</taxon>
        <taxon>Bacillati</taxon>
        <taxon>Bacillota</taxon>
        <taxon>Bacillota incertae sedis</taxon>
        <taxon>Candidatus Caccosoma</taxon>
    </lineage>
</organism>
<dbReference type="NCBIfam" id="TIGR01509">
    <property type="entry name" value="HAD-SF-IA-v3"/>
    <property type="match status" value="1"/>
</dbReference>
<dbReference type="SFLD" id="SFLDS00003">
    <property type="entry name" value="Haloacid_Dehalogenase"/>
    <property type="match status" value="1"/>
</dbReference>
<dbReference type="PANTHER" id="PTHR43434:SF1">
    <property type="entry name" value="PHOSPHOGLYCOLATE PHOSPHATASE"/>
    <property type="match status" value="1"/>
</dbReference>
<reference evidence="1" key="1">
    <citation type="submission" date="2020-10" db="EMBL/GenBank/DDBJ databases">
        <authorList>
            <person name="Gilroy R."/>
        </authorList>
    </citation>
    <scope>NUCLEOTIDE SEQUENCE</scope>
    <source>
        <strain evidence="1">14508</strain>
    </source>
</reference>
<dbReference type="NCBIfam" id="TIGR01549">
    <property type="entry name" value="HAD-SF-IA-v1"/>
    <property type="match status" value="1"/>
</dbReference>
<proteinExistence type="predicted"/>
<dbReference type="InterPro" id="IPR006439">
    <property type="entry name" value="HAD-SF_hydro_IA"/>
</dbReference>
<keyword evidence="1" id="KW-0378">Hydrolase</keyword>
<dbReference type="GO" id="GO:0005829">
    <property type="term" value="C:cytosol"/>
    <property type="evidence" value="ECO:0007669"/>
    <property type="project" value="TreeGrafter"/>
</dbReference>
<dbReference type="InterPro" id="IPR041492">
    <property type="entry name" value="HAD_2"/>
</dbReference>
<dbReference type="FunFam" id="3.40.50.1000:FF:000022">
    <property type="entry name" value="Phosphoglycolate phosphatase"/>
    <property type="match status" value="1"/>
</dbReference>
<gene>
    <name evidence="1" type="ORF">IAD04_04570</name>
</gene>
<dbReference type="SFLD" id="SFLDG01129">
    <property type="entry name" value="C1.5:_HAD__Beta-PGM__Phosphata"/>
    <property type="match status" value="1"/>
</dbReference>
<dbReference type="GO" id="GO:0008967">
    <property type="term" value="F:phosphoglycolate phosphatase activity"/>
    <property type="evidence" value="ECO:0007669"/>
    <property type="project" value="TreeGrafter"/>
</dbReference>
<accession>A0A9D1GA86</accession>
<dbReference type="AlphaFoldDB" id="A0A9D1GA86"/>
<dbReference type="InterPro" id="IPR050155">
    <property type="entry name" value="HAD-like_hydrolase_sf"/>
</dbReference>
<dbReference type="InterPro" id="IPR023214">
    <property type="entry name" value="HAD_sf"/>
</dbReference>
<dbReference type="PROSITE" id="PS01228">
    <property type="entry name" value="COF_1"/>
    <property type="match status" value="1"/>
</dbReference>
<dbReference type="SFLD" id="SFLDG01135">
    <property type="entry name" value="C1.5.6:_HAD__Beta-PGM__Phospha"/>
    <property type="match status" value="1"/>
</dbReference>
<sequence>MIQAVIFDLDGTLLNTLQDLYLCTNQVLKYYHCPEKSMDEVRSYLGNGIKALLEKALPEQQKHLLDAVYDQFLPLYEKHKADHTKPYPHILSLLNTLKQKKMKMAIVSNKIDSAVKELCIPLFGEYLSVMLGETPTRLKKPNPDMVYEALKQLQVDKDQALFVGDSETDVLTAKNANMRVCGVSWGFRGKDVLKQMNVDFLIDEPMELLNIIEKENQK</sequence>
<dbReference type="InterPro" id="IPR023198">
    <property type="entry name" value="PGP-like_dom2"/>
</dbReference>
<dbReference type="Pfam" id="PF13419">
    <property type="entry name" value="HAD_2"/>
    <property type="match status" value="1"/>
</dbReference>
<comment type="caution">
    <text evidence="1">The sequence shown here is derived from an EMBL/GenBank/DDBJ whole genome shotgun (WGS) entry which is preliminary data.</text>
</comment>
<dbReference type="InterPro" id="IPR036412">
    <property type="entry name" value="HAD-like_sf"/>
</dbReference>
<dbReference type="SUPFAM" id="SSF56784">
    <property type="entry name" value="HAD-like"/>
    <property type="match status" value="1"/>
</dbReference>